<feature type="transmembrane region" description="Helical" evidence="1">
    <location>
        <begin position="108"/>
        <end position="128"/>
    </location>
</feature>
<reference evidence="2" key="1">
    <citation type="submission" date="2021-10" db="EMBL/GenBank/DDBJ databases">
        <title>Anaerobic single-cell dispensing facilitates the cultivation of human gut bacteria.</title>
        <authorList>
            <person name="Afrizal A."/>
        </authorList>
    </citation>
    <scope>NUCLEOTIDE SEQUENCE</scope>
    <source>
        <strain evidence="2">CLA-AA-H250</strain>
    </source>
</reference>
<keyword evidence="1" id="KW-0472">Membrane</keyword>
<dbReference type="EMBL" id="JAJEQC010000001">
    <property type="protein sequence ID" value="MCC2135711.1"/>
    <property type="molecule type" value="Genomic_DNA"/>
</dbReference>
<name>A0AAE3AK97_9FIRM</name>
<organism evidence="2 3">
    <name type="scientific">Hominenteromicrobium mulieris</name>
    <dbReference type="NCBI Taxonomy" id="2885357"/>
    <lineage>
        <taxon>Bacteria</taxon>
        <taxon>Bacillati</taxon>
        <taxon>Bacillota</taxon>
        <taxon>Clostridia</taxon>
        <taxon>Eubacteriales</taxon>
        <taxon>Oscillospiraceae</taxon>
        <taxon>Hominenteromicrobium</taxon>
    </lineage>
</organism>
<evidence type="ECO:0000313" key="2">
    <source>
        <dbReference type="EMBL" id="MCC2135711.1"/>
    </source>
</evidence>
<feature type="transmembrane region" description="Helical" evidence="1">
    <location>
        <begin position="82"/>
        <end position="102"/>
    </location>
</feature>
<evidence type="ECO:0000256" key="1">
    <source>
        <dbReference type="SAM" id="Phobius"/>
    </source>
</evidence>
<evidence type="ECO:0000313" key="3">
    <source>
        <dbReference type="Proteomes" id="UP001199424"/>
    </source>
</evidence>
<keyword evidence="1" id="KW-0812">Transmembrane</keyword>
<dbReference type="AlphaFoldDB" id="A0AAE3AK97"/>
<dbReference type="RefSeq" id="WP_308448335.1">
    <property type="nucleotide sequence ID" value="NZ_JAJEQC010000001.1"/>
</dbReference>
<protein>
    <submittedName>
        <fullName evidence="2">Uncharacterized protein</fullName>
    </submittedName>
</protein>
<keyword evidence="3" id="KW-1185">Reference proteome</keyword>
<accession>A0AAE3AK97</accession>
<dbReference type="Proteomes" id="UP001199424">
    <property type="component" value="Unassembled WGS sequence"/>
</dbReference>
<gene>
    <name evidence="2" type="ORF">LKD31_01595</name>
</gene>
<proteinExistence type="predicted"/>
<feature type="transmembrane region" description="Helical" evidence="1">
    <location>
        <begin position="48"/>
        <end position="70"/>
    </location>
</feature>
<feature type="transmembrane region" description="Helical" evidence="1">
    <location>
        <begin position="12"/>
        <end position="36"/>
    </location>
</feature>
<sequence length="135" mass="13855">MKGHKFLKVTGILMIIAAVFSIIAGVLVGGLGVLAAGLGAESGLTFPYWAALILTLVGGICQMIAGIKGIKHSKRSEKAGKLIVWGAIVAVFSVLSIVMSLVNGGEFNVVSILTGIAIPALYIYGAVLNSKADTQ</sequence>
<comment type="caution">
    <text evidence="2">The sequence shown here is derived from an EMBL/GenBank/DDBJ whole genome shotgun (WGS) entry which is preliminary data.</text>
</comment>
<keyword evidence="1" id="KW-1133">Transmembrane helix</keyword>